<dbReference type="HOGENOM" id="CLU_005152_0_0_1"/>
<evidence type="ECO:0000256" key="2">
    <source>
        <dbReference type="SAM" id="MobiDB-lite"/>
    </source>
</evidence>
<evidence type="ECO:0000313" key="5">
    <source>
        <dbReference type="Proteomes" id="UP000017836"/>
    </source>
</evidence>
<protein>
    <recommendedName>
        <fullName evidence="3">C2 NT-type domain-containing protein</fullName>
    </recommendedName>
</protein>
<keyword evidence="1" id="KW-0175">Coiled coil</keyword>
<dbReference type="PROSITE" id="PS51840">
    <property type="entry name" value="C2_NT"/>
    <property type="match status" value="1"/>
</dbReference>
<dbReference type="OMA" id="QMDSNAD"/>
<feature type="region of interest" description="Disordered" evidence="2">
    <location>
        <begin position="285"/>
        <end position="338"/>
    </location>
</feature>
<dbReference type="eggNOG" id="ENOG502QTRF">
    <property type="taxonomic scope" value="Eukaryota"/>
</dbReference>
<dbReference type="EMBL" id="KI394169">
    <property type="protein sequence ID" value="ERN04756.1"/>
    <property type="molecule type" value="Genomic_DNA"/>
</dbReference>
<dbReference type="PANTHER" id="PTHR47270">
    <property type="entry name" value="PROTEIN MLP1-LIKE"/>
    <property type="match status" value="1"/>
</dbReference>
<dbReference type="PANTHER" id="PTHR47270:SF3">
    <property type="entry name" value="HYPOTETICAL PROTEIN"/>
    <property type="match status" value="1"/>
</dbReference>
<feature type="compositionally biased region" description="Polar residues" evidence="2">
    <location>
        <begin position="285"/>
        <end position="313"/>
    </location>
</feature>
<feature type="coiled-coil region" evidence="1">
    <location>
        <begin position="394"/>
        <end position="696"/>
    </location>
</feature>
<evidence type="ECO:0000259" key="3">
    <source>
        <dbReference type="PROSITE" id="PS51840"/>
    </source>
</evidence>
<keyword evidence="5" id="KW-1185">Reference proteome</keyword>
<dbReference type="Pfam" id="PF10358">
    <property type="entry name" value="NT-C2"/>
    <property type="match status" value="1"/>
</dbReference>
<feature type="compositionally biased region" description="Acidic residues" evidence="2">
    <location>
        <begin position="158"/>
        <end position="169"/>
    </location>
</feature>
<reference evidence="5" key="1">
    <citation type="journal article" date="2013" name="Science">
        <title>The Amborella genome and the evolution of flowering plants.</title>
        <authorList>
            <consortium name="Amborella Genome Project"/>
        </authorList>
    </citation>
    <scope>NUCLEOTIDE SEQUENCE [LARGE SCALE GENOMIC DNA]</scope>
</reference>
<feature type="domain" description="C2 NT-type" evidence="3">
    <location>
        <begin position="7"/>
        <end position="142"/>
    </location>
</feature>
<feature type="compositionally biased region" description="Polar residues" evidence="2">
    <location>
        <begin position="180"/>
        <end position="189"/>
    </location>
</feature>
<organism evidence="4 5">
    <name type="scientific">Amborella trichopoda</name>
    <dbReference type="NCBI Taxonomy" id="13333"/>
    <lineage>
        <taxon>Eukaryota</taxon>
        <taxon>Viridiplantae</taxon>
        <taxon>Streptophyta</taxon>
        <taxon>Embryophyta</taxon>
        <taxon>Tracheophyta</taxon>
        <taxon>Spermatophyta</taxon>
        <taxon>Magnoliopsida</taxon>
        <taxon>Amborellales</taxon>
        <taxon>Amborellaceae</taxon>
        <taxon>Amborella</taxon>
    </lineage>
</organism>
<feature type="coiled-coil region" evidence="1">
    <location>
        <begin position="1164"/>
        <end position="1198"/>
    </location>
</feature>
<dbReference type="Gene3D" id="1.10.287.1490">
    <property type="match status" value="1"/>
</dbReference>
<evidence type="ECO:0000313" key="4">
    <source>
        <dbReference type="EMBL" id="ERN04756.1"/>
    </source>
</evidence>
<dbReference type="STRING" id="13333.W1PAY3"/>
<feature type="coiled-coil region" evidence="1">
    <location>
        <begin position="1083"/>
        <end position="1117"/>
    </location>
</feature>
<sequence>MFKLHRQRSHEKLGERVDFKFSQLQALQVPRGWDKLFVSIISVETGKAVAKSNKSVVRNGNCQWTEVLSETIWVSQDDTSRVLEERPFRLVVATGSARSGILGEVNINLTDYMTSKVSAPELFPLKKCNYGTLLQVKIQCPTQRPTYSRGKHGNTASIDEEDQISDYEDADSKSEGSDNYVGSNRSSFNHLGGVSQHGDLKTLDMSSSASGSHHSSDGGEGSLSGLNLFSRNNSNGDMISASASKNAITRRQDSTGSQNGSMNQANYGEDIYNSTALYNTLTRRQDSTGSQNGSMNHANYGETQHNSSASINTLARRKDSTGSQNGSLNRANYGEDLYNSNSSSFNSKGMGSMSRLQNKIEDFPGHSSPRVHVSSSLKNSDSSKGSLEAPELTVEELRSQAMMWERNAHKLEFELESQRKALSDQSRLNTDMDMDNVDLRAERDSLKLEIEQIKSRVQESTEKQKVSDGATLKELKEEINFQKRSNSDLSSQLMKTQESNIELVSILQELEETVEKQKLEIETLSAQRNVLPGPENCGLSHLSVKVSEESSEKLAEIVEIEREKKRLEVQLQELEDSKERLQSVVESLETKLEEMDQEIQQERKLKNQTVMDVEEKWALKMSALEDEIVKLQTQVSNLLSIHPSSKISGELGHDKSDLFNEIESLRRKVQELEKDCSELTDENLDLIVKLNEAKKDAMKPVDNNETLREVFYESDSLSTSVPNKGSESEVGILKSYIFHLEQQLEKGHNNGSGVVDLVVNIQNEDSKSKCQLKEELEDLVLNLRKENEGLKESYENALRDNSITSKCLDDVRHDLRVLTSSLESHVSVRKSLEKKLLDLESEKGELEAHLSELEEENVNLSERISGLEAQVRYLTEERESGKLELQISRSRAANLQSDIERLKLEMEKQINELRQTLQDGQKEASDAQEEVQYLKREKYRLEATFEALVKDCDSLQKMNVDMKMQKLELHEHYAELEGRLRKKLHECSSYIPKIEYLEMGFSSMQREVASKDQSFSRDLEAFFSASKEHNEKLMAVESLCDQMLLEKTIEVDHLRSEVERLTTVISSTDNERRITETNTLLEVSSLREDKLKLESSLEEAHEKVKWLETELSNIRHDSSSRAQELLGMLSDSKQKEEAVMADYERIKTLLDEVKSSDGNSKRMANELEIMLRASENEKQKLKEESDDLTAQLERLINIRDEFVALKCTLDEMRLEKSRMEASLKFLSTGNEQMKVEKLALMEKIRDMQKAVSEGEDAKHSKIALEEKILRLECDLTAKDALSVHEAEMRNELGRMKRVNSQFLRKIQYLEEEKDGYLRRAQVLEEELKLEDKVRNEELNTGGSSTKDSSGLSEHDANYVYGLLERIRSLEYEMKMNADDYKKKERHLNMKIEQLQNFHHQPSMNQQNFVGQCEREDHNPLDGCRPLPQEITKGDYICNGRFLETESDKFSEENKQNDVQLQNSLPEDTTIKSLGAWIESENELGEKHGDKMKSLEMELKDLRDRYLHMSLRFAQVEVEREELVMTVKNLKSGKRWFS</sequence>
<dbReference type="Proteomes" id="UP000017836">
    <property type="component" value="Unassembled WGS sequence"/>
</dbReference>
<feature type="compositionally biased region" description="Polar residues" evidence="2">
    <location>
        <begin position="321"/>
        <end position="330"/>
    </location>
</feature>
<name>W1PAY3_AMBTC</name>
<dbReference type="Gramene" id="ERN04756">
    <property type="protein sequence ID" value="ERN04756"/>
    <property type="gene ID" value="AMTR_s00140p00022750"/>
</dbReference>
<dbReference type="SUPFAM" id="SSF90257">
    <property type="entry name" value="Myosin rod fragments"/>
    <property type="match status" value="1"/>
</dbReference>
<feature type="region of interest" description="Disordered" evidence="2">
    <location>
        <begin position="244"/>
        <end position="266"/>
    </location>
</feature>
<gene>
    <name evidence="4" type="ORF">AMTR_s00140p00022750</name>
</gene>
<feature type="coiled-coil region" evidence="1">
    <location>
        <begin position="1484"/>
        <end position="1511"/>
    </location>
</feature>
<dbReference type="InterPro" id="IPR019448">
    <property type="entry name" value="NT-C2"/>
</dbReference>
<accession>W1PAY3</accession>
<feature type="coiled-coil region" evidence="1">
    <location>
        <begin position="773"/>
        <end position="944"/>
    </location>
</feature>
<feature type="region of interest" description="Disordered" evidence="2">
    <location>
        <begin position="143"/>
        <end position="229"/>
    </location>
</feature>
<proteinExistence type="predicted"/>
<feature type="region of interest" description="Disordered" evidence="2">
    <location>
        <begin position="359"/>
        <end position="391"/>
    </location>
</feature>
<feature type="compositionally biased region" description="Low complexity" evidence="2">
    <location>
        <begin position="374"/>
        <end position="387"/>
    </location>
</feature>
<evidence type="ECO:0000256" key="1">
    <source>
        <dbReference type="SAM" id="Coils"/>
    </source>
</evidence>